<name>U1Y2N7_ANEAE</name>
<dbReference type="InterPro" id="IPR010090">
    <property type="entry name" value="Phage_tape_meas"/>
</dbReference>
<dbReference type="Pfam" id="PF10145">
    <property type="entry name" value="PhageMin_Tail"/>
    <property type="match status" value="1"/>
</dbReference>
<feature type="domain" description="Phage tail tape measure protein" evidence="1">
    <location>
        <begin position="140"/>
        <end position="335"/>
    </location>
</feature>
<evidence type="ECO:0000313" key="3">
    <source>
        <dbReference type="Proteomes" id="UP000016511"/>
    </source>
</evidence>
<reference evidence="2 3" key="1">
    <citation type="submission" date="2013-08" db="EMBL/GenBank/DDBJ databases">
        <authorList>
            <person name="Weinstock G."/>
            <person name="Sodergren E."/>
            <person name="Wylie T."/>
            <person name="Fulton L."/>
            <person name="Fulton R."/>
            <person name="Fronick C."/>
            <person name="O'Laughlin M."/>
            <person name="Godfrey J."/>
            <person name="Miner T."/>
            <person name="Herter B."/>
            <person name="Appelbaum E."/>
            <person name="Cordes M."/>
            <person name="Lek S."/>
            <person name="Wollam A."/>
            <person name="Pepin K.H."/>
            <person name="Palsikar V.B."/>
            <person name="Mitreva M."/>
            <person name="Wilson R.K."/>
        </authorList>
    </citation>
    <scope>NUCLEOTIDE SEQUENCE [LARGE SCALE GENOMIC DNA]</scope>
    <source>
        <strain evidence="2 3">ATCC 12856</strain>
    </source>
</reference>
<evidence type="ECO:0000259" key="1">
    <source>
        <dbReference type="Pfam" id="PF10145"/>
    </source>
</evidence>
<dbReference type="eggNOG" id="COG5280">
    <property type="taxonomic scope" value="Bacteria"/>
</dbReference>
<gene>
    <name evidence="2" type="ORF">HMPREF0083_05304</name>
</gene>
<evidence type="ECO:0000313" key="2">
    <source>
        <dbReference type="EMBL" id="ERI06462.1"/>
    </source>
</evidence>
<comment type="caution">
    <text evidence="2">The sequence shown here is derived from an EMBL/GenBank/DDBJ whole genome shotgun (WGS) entry which is preliminary data.</text>
</comment>
<protein>
    <submittedName>
        <fullName evidence="2">Phage tail tape measure protein, TP901 family</fullName>
    </submittedName>
</protein>
<sequence>MRDHITTPVKGVVNSLRDLGRRASDTSKEIDNLGESAEDAAGGIEEAGDEAQEAQGKFGKLRSMVGLMTGQFSVASAAAVGLGAAVVAGAAAGTTAIAGMLKETAKVEYAISKLQAQTGMSKAQMADIQDIVSTVYRGGFGEDYEQVAESVALLRQQLKGLSKDRQTVITQGLMTQKELFDFDPKEVTRTIKGMTANFKGLKAEEALDLITFGKQKGGDYYDDLLDTLNEYSVQFASLGLNAEQMMGILLKGSEAGAWNMDKVGDSVKEFNLRAQDGSKTTIEGFELIGMNADDMAKKIAGGGKGAEQAFFATISALAAMKDPVKQNTAGVALFGTQWEDMRKKVISAMIEGRDGLEEWRGSTKKASDELQDNLIKKITQLKREFIGAFTDGSEPLNESLTKLVDNIKTKMPSIKKAIAEVFEPFKNEKLSFGDQFEQAIGIATKKFDAYMKGEGGDELRKVAVTTAKIGTEIGIETGKAVLSGAISAIKEDPIASVLAGVLLGLAFPGGPVIKAAVAAGTAIVLALSGEIEKGLEESKKRQEAILKDQYEQWQRIDKLKDETPNDQPMYKNPTTIKPREVSAWESFKNTTNQKIKSVLPNFPGFKTGLGRVPYDDMVVRVHKDEAILTAGEADEYRKDRATYLSNTTNHVSNSATTTTKHTPVHVHYHASSGSTDSEFQRFFRQFKSAMSNMG</sequence>
<dbReference type="AlphaFoldDB" id="U1Y2N7"/>
<dbReference type="STRING" id="649747.HMPREF0083_05304"/>
<dbReference type="EMBL" id="AWSJ01000322">
    <property type="protein sequence ID" value="ERI06462.1"/>
    <property type="molecule type" value="Genomic_DNA"/>
</dbReference>
<dbReference type="Gene3D" id="1.20.1170.10">
    <property type="match status" value="1"/>
</dbReference>
<keyword evidence="3" id="KW-1185">Reference proteome</keyword>
<dbReference type="HOGENOM" id="CLU_416653_0_0_9"/>
<dbReference type="Proteomes" id="UP000016511">
    <property type="component" value="Unassembled WGS sequence"/>
</dbReference>
<organism evidence="2 3">
    <name type="scientific">Aneurinibacillus aneurinilyticus ATCC 12856</name>
    <dbReference type="NCBI Taxonomy" id="649747"/>
    <lineage>
        <taxon>Bacteria</taxon>
        <taxon>Bacillati</taxon>
        <taxon>Bacillota</taxon>
        <taxon>Bacilli</taxon>
        <taxon>Bacillales</taxon>
        <taxon>Paenibacillaceae</taxon>
        <taxon>Aneurinibacillus group</taxon>
        <taxon>Aneurinibacillus</taxon>
    </lineage>
</organism>
<accession>U1Y2N7</accession>
<dbReference type="PATRIC" id="fig|649747.3.peg.4774"/>
<proteinExistence type="predicted"/>